<dbReference type="NCBIfam" id="TIGR02532">
    <property type="entry name" value="IV_pilin_GFxxxE"/>
    <property type="match status" value="1"/>
</dbReference>
<keyword evidence="1" id="KW-1133">Transmembrane helix</keyword>
<keyword evidence="1" id="KW-0812">Transmembrane</keyword>
<evidence type="ECO:0000313" key="2">
    <source>
        <dbReference type="EMBL" id="MDP9893756.1"/>
    </source>
</evidence>
<dbReference type="Gene3D" id="3.30.700.10">
    <property type="entry name" value="Glycoprotein, Type 4 Pilin"/>
    <property type="match status" value="1"/>
</dbReference>
<name>A0AAW8D1N6_9BURK</name>
<dbReference type="PROSITE" id="PS00409">
    <property type="entry name" value="PROKAR_NTER_METHYL"/>
    <property type="match status" value="1"/>
</dbReference>
<sequence length="136" mass="14923">MRAPKLRGFTLIEMLIVLAIAAILAAISYPSYMDFVRKSWRSEGRSALMQQMQEQERLYTRVGRYRPYEGESGDGGVGGKYIVKSANCEGRGSITGCIRLTATLKPGFSDPHVGNLWVDSTGGKGCDGTLPGRCWQ</sequence>
<dbReference type="SUPFAM" id="SSF54523">
    <property type="entry name" value="Pili subunits"/>
    <property type="match status" value="1"/>
</dbReference>
<evidence type="ECO:0000313" key="3">
    <source>
        <dbReference type="Proteomes" id="UP001242045"/>
    </source>
</evidence>
<proteinExistence type="predicted"/>
<feature type="transmembrane region" description="Helical" evidence="1">
    <location>
        <begin position="12"/>
        <end position="32"/>
    </location>
</feature>
<dbReference type="Proteomes" id="UP001242045">
    <property type="component" value="Unassembled WGS sequence"/>
</dbReference>
<protein>
    <submittedName>
        <fullName evidence="2">Type IV pilus assembly protein PilE</fullName>
    </submittedName>
</protein>
<reference evidence="2" key="1">
    <citation type="submission" date="2023-07" db="EMBL/GenBank/DDBJ databases">
        <title>Sorghum-associated microbial communities from plants grown in Nebraska, USA.</title>
        <authorList>
            <person name="Schachtman D."/>
        </authorList>
    </citation>
    <scope>NUCLEOTIDE SEQUENCE</scope>
    <source>
        <strain evidence="2">DS3754</strain>
    </source>
</reference>
<comment type="caution">
    <text evidence="2">The sequence shown here is derived from an EMBL/GenBank/DDBJ whole genome shotgun (WGS) entry which is preliminary data.</text>
</comment>
<dbReference type="InterPro" id="IPR012902">
    <property type="entry name" value="N_methyl_site"/>
</dbReference>
<dbReference type="RefSeq" id="WP_307685153.1">
    <property type="nucleotide sequence ID" value="NZ_JAUSRD010000006.1"/>
</dbReference>
<dbReference type="Pfam" id="PF07963">
    <property type="entry name" value="N_methyl"/>
    <property type="match status" value="1"/>
</dbReference>
<dbReference type="GO" id="GO:0043683">
    <property type="term" value="P:type IV pilus assembly"/>
    <property type="evidence" value="ECO:0007669"/>
    <property type="project" value="InterPro"/>
</dbReference>
<keyword evidence="1" id="KW-0472">Membrane</keyword>
<gene>
    <name evidence="2" type="ORF">J2W31_002871</name>
</gene>
<dbReference type="EMBL" id="JAUSRD010000006">
    <property type="protein sequence ID" value="MDP9893756.1"/>
    <property type="molecule type" value="Genomic_DNA"/>
</dbReference>
<organism evidence="2 3">
    <name type="scientific">Variovorax boronicumulans</name>
    <dbReference type="NCBI Taxonomy" id="436515"/>
    <lineage>
        <taxon>Bacteria</taxon>
        <taxon>Pseudomonadati</taxon>
        <taxon>Pseudomonadota</taxon>
        <taxon>Betaproteobacteria</taxon>
        <taxon>Burkholderiales</taxon>
        <taxon>Comamonadaceae</taxon>
        <taxon>Variovorax</taxon>
    </lineage>
</organism>
<evidence type="ECO:0000256" key="1">
    <source>
        <dbReference type="SAM" id="Phobius"/>
    </source>
</evidence>
<dbReference type="InterPro" id="IPR045584">
    <property type="entry name" value="Pilin-like"/>
</dbReference>
<dbReference type="AlphaFoldDB" id="A0AAW8D1N6"/>
<dbReference type="InterPro" id="IPR031982">
    <property type="entry name" value="PilE-like"/>
</dbReference>
<accession>A0AAW8D1N6</accession>
<dbReference type="Pfam" id="PF16732">
    <property type="entry name" value="ComP_DUS"/>
    <property type="match status" value="1"/>
</dbReference>